<proteinExistence type="predicted"/>
<feature type="transmembrane region" description="Helical" evidence="1">
    <location>
        <begin position="12"/>
        <end position="28"/>
    </location>
</feature>
<keyword evidence="1" id="KW-0812">Transmembrane</keyword>
<evidence type="ECO:0000313" key="3">
    <source>
        <dbReference type="Proteomes" id="UP000011529"/>
    </source>
</evidence>
<sequence length="53" mass="5993">MKRQEGFRHPTILFWVATILGGVAGLLFAWQLWILATFVLTISAVLGMLDYRA</sequence>
<keyword evidence="1" id="KW-1133">Transmembrane helix</keyword>
<evidence type="ECO:0000313" key="2">
    <source>
        <dbReference type="EMBL" id="EMB16077.1"/>
    </source>
</evidence>
<evidence type="ECO:0000256" key="1">
    <source>
        <dbReference type="SAM" id="Phobius"/>
    </source>
</evidence>
<accession>M2ATQ5</accession>
<reference evidence="2" key="2">
    <citation type="journal article" date="2013" name="Mar. Genomics">
        <title>Expression of sulfatases in Rhodopirellula baltica and the diversity of sulfatases in the genus Rhodopirellula.</title>
        <authorList>
            <person name="Wegner C.E."/>
            <person name="Richter-Heitmann T."/>
            <person name="Klindworth A."/>
            <person name="Klockow C."/>
            <person name="Richter M."/>
            <person name="Achstetter T."/>
            <person name="Glockner F.O."/>
            <person name="Harder J."/>
        </authorList>
    </citation>
    <scope>NUCLEOTIDE SEQUENCE [LARGE SCALE GENOMIC DNA]</scope>
    <source>
        <strain evidence="2">6C</strain>
    </source>
</reference>
<dbReference type="EMBL" id="ANMO01000135">
    <property type="protein sequence ID" value="EMB16077.1"/>
    <property type="molecule type" value="Genomic_DNA"/>
</dbReference>
<dbReference type="Proteomes" id="UP000011529">
    <property type="component" value="Unassembled WGS sequence"/>
</dbReference>
<protein>
    <submittedName>
        <fullName evidence="2">Secreted protein</fullName>
    </submittedName>
</protein>
<organism evidence="2 3">
    <name type="scientific">Rhodopirellula europaea 6C</name>
    <dbReference type="NCBI Taxonomy" id="1263867"/>
    <lineage>
        <taxon>Bacteria</taxon>
        <taxon>Pseudomonadati</taxon>
        <taxon>Planctomycetota</taxon>
        <taxon>Planctomycetia</taxon>
        <taxon>Pirellulales</taxon>
        <taxon>Pirellulaceae</taxon>
        <taxon>Rhodopirellula</taxon>
    </lineage>
</organism>
<reference evidence="2" key="1">
    <citation type="submission" date="2012-11" db="EMBL/GenBank/DDBJ databases">
        <title>Permanent draft genomes of Rhodopirellula europaea strain SH398 and 6C.</title>
        <authorList>
            <person name="Richter M."/>
            <person name="Richter-Heitmann T."/>
            <person name="Frank C."/>
            <person name="Harder J."/>
            <person name="Glockner F.O."/>
        </authorList>
    </citation>
    <scope>NUCLEOTIDE SEQUENCE</scope>
    <source>
        <strain evidence="2">6C</strain>
    </source>
</reference>
<keyword evidence="3" id="KW-1185">Reference proteome</keyword>
<name>M2ATQ5_9BACT</name>
<dbReference type="PATRIC" id="fig|1263867.3.peg.3398"/>
<keyword evidence="1" id="KW-0472">Membrane</keyword>
<dbReference type="AlphaFoldDB" id="M2ATQ5"/>
<comment type="caution">
    <text evidence="2">The sequence shown here is derived from an EMBL/GenBank/DDBJ whole genome shotgun (WGS) entry which is preliminary data.</text>
</comment>
<gene>
    <name evidence="2" type="ORF">RE6C_03180</name>
</gene>